<feature type="signal peptide" evidence="1">
    <location>
        <begin position="1"/>
        <end position="24"/>
    </location>
</feature>
<proteinExistence type="predicted"/>
<organism evidence="2 3">
    <name type="scientific">Burkholderia gladioli</name>
    <name type="common">Pseudomonas marginata</name>
    <name type="synonym">Phytomonas marginata</name>
    <dbReference type="NCBI Taxonomy" id="28095"/>
    <lineage>
        <taxon>Bacteria</taxon>
        <taxon>Pseudomonadati</taxon>
        <taxon>Pseudomonadota</taxon>
        <taxon>Betaproteobacteria</taxon>
        <taxon>Burkholderiales</taxon>
        <taxon>Burkholderiaceae</taxon>
        <taxon>Burkholderia</taxon>
    </lineage>
</organism>
<gene>
    <name evidence="2" type="ORF">CRM94_00745</name>
</gene>
<protein>
    <recommendedName>
        <fullName evidence="4">Lipoprotein</fullName>
    </recommendedName>
</protein>
<dbReference type="Proteomes" id="UP000220629">
    <property type="component" value="Unassembled WGS sequence"/>
</dbReference>
<accession>A0A2A7SBJ1</accession>
<dbReference type="RefSeq" id="WP_096751923.1">
    <property type="nucleotide sequence ID" value="NZ_CADEPO010000010.1"/>
</dbReference>
<evidence type="ECO:0008006" key="4">
    <source>
        <dbReference type="Google" id="ProtNLM"/>
    </source>
</evidence>
<name>A0A2A7SBJ1_BURGA</name>
<feature type="chain" id="PRO_5012924830" description="Lipoprotein" evidence="1">
    <location>
        <begin position="25"/>
        <end position="253"/>
    </location>
</feature>
<sequence>MKPFRHLLHAILCAASLAASTAHAGGWYEVRNYTGTIGSLPIHLSLQTYAELNHDEPRRSQVDGSYYYDAHRLPIPLQGKRQADGSMQLCEAVAPASFGDSPKVPVASPAHPVPCPISLKPSDTGAAGEWRDGKHVLPITLHQVGTLDDTRSDKTQSVSGTVEIPMWHHTGRHLLLGIYESSSACPLSMARLRLVNLRSGQTDKELKLECGAGTVATSIYSNVYAANNPRHVTIIFEGGYHGMGDDREVPVEP</sequence>
<evidence type="ECO:0000313" key="3">
    <source>
        <dbReference type="Proteomes" id="UP000220629"/>
    </source>
</evidence>
<comment type="caution">
    <text evidence="2">The sequence shown here is derived from an EMBL/GenBank/DDBJ whole genome shotgun (WGS) entry which is preliminary data.</text>
</comment>
<dbReference type="AlphaFoldDB" id="A0A2A7SBJ1"/>
<keyword evidence="1" id="KW-0732">Signal</keyword>
<reference evidence="3" key="1">
    <citation type="submission" date="2017-09" db="EMBL/GenBank/DDBJ databases">
        <title>FDA dAtabase for Regulatory Grade micrObial Sequences (FDA-ARGOS): Supporting development and validation of Infectious Disease Dx tests.</title>
        <authorList>
            <person name="Minogue T."/>
            <person name="Wolcott M."/>
            <person name="Wasieloski L."/>
            <person name="Aguilar W."/>
            <person name="Moore D."/>
            <person name="Tallon L."/>
            <person name="Sadzewicz L."/>
            <person name="Ott S."/>
            <person name="Zhao X."/>
            <person name="Nagaraj S."/>
            <person name="Vavikolanu K."/>
            <person name="Aluvathingal J."/>
            <person name="Nadendla S."/>
            <person name="Sichtig H."/>
        </authorList>
    </citation>
    <scope>NUCLEOTIDE SEQUENCE [LARGE SCALE GENOMIC DNA]</scope>
    <source>
        <strain evidence="3">FDAARGOS_390</strain>
    </source>
</reference>
<evidence type="ECO:0000313" key="2">
    <source>
        <dbReference type="EMBL" id="PEH40813.1"/>
    </source>
</evidence>
<dbReference type="EMBL" id="PDDY01000001">
    <property type="protein sequence ID" value="PEH40813.1"/>
    <property type="molecule type" value="Genomic_DNA"/>
</dbReference>
<evidence type="ECO:0000256" key="1">
    <source>
        <dbReference type="SAM" id="SignalP"/>
    </source>
</evidence>